<feature type="transmembrane region" description="Helical" evidence="1">
    <location>
        <begin position="72"/>
        <end position="95"/>
    </location>
</feature>
<accession>A0A8J3ZEF3</accession>
<keyword evidence="1" id="KW-0472">Membrane</keyword>
<keyword evidence="3" id="KW-1185">Reference proteome</keyword>
<protein>
    <submittedName>
        <fullName evidence="2">Uncharacterized protein</fullName>
    </submittedName>
</protein>
<feature type="transmembrane region" description="Helical" evidence="1">
    <location>
        <begin position="41"/>
        <end position="60"/>
    </location>
</feature>
<feature type="transmembrane region" description="Helical" evidence="1">
    <location>
        <begin position="101"/>
        <end position="119"/>
    </location>
</feature>
<sequence length="133" mass="13770">MKPLYAIGGAVLSTAALWIIARIFDVDLRVDPQNGRPPGEIALPFAAAMALVAALLGWGTRALLGRFTRHAARIWTVVAGVVLLVSFLPILAVGATGGTKAVLALMHLAVAACLVPVLGRQRETARAQAAPTG</sequence>
<evidence type="ECO:0000256" key="1">
    <source>
        <dbReference type="SAM" id="Phobius"/>
    </source>
</evidence>
<gene>
    <name evidence="2" type="ORF">Vau01_089030</name>
</gene>
<evidence type="ECO:0000313" key="2">
    <source>
        <dbReference type="EMBL" id="GIJ61387.1"/>
    </source>
</evidence>
<comment type="caution">
    <text evidence="2">The sequence shown here is derived from an EMBL/GenBank/DDBJ whole genome shotgun (WGS) entry which is preliminary data.</text>
</comment>
<feature type="transmembrane region" description="Helical" evidence="1">
    <location>
        <begin position="5"/>
        <end position="21"/>
    </location>
</feature>
<dbReference type="AlphaFoldDB" id="A0A8J3ZEF3"/>
<dbReference type="Proteomes" id="UP000612585">
    <property type="component" value="Unassembled WGS sequence"/>
</dbReference>
<dbReference type="Pfam" id="PF19545">
    <property type="entry name" value="DUF6069"/>
    <property type="match status" value="1"/>
</dbReference>
<organism evidence="2 3">
    <name type="scientific">Virgisporangium aurantiacum</name>
    <dbReference type="NCBI Taxonomy" id="175570"/>
    <lineage>
        <taxon>Bacteria</taxon>
        <taxon>Bacillati</taxon>
        <taxon>Actinomycetota</taxon>
        <taxon>Actinomycetes</taxon>
        <taxon>Micromonosporales</taxon>
        <taxon>Micromonosporaceae</taxon>
        <taxon>Virgisporangium</taxon>
    </lineage>
</organism>
<proteinExistence type="predicted"/>
<reference evidence="2" key="1">
    <citation type="submission" date="2021-01" db="EMBL/GenBank/DDBJ databases">
        <title>Whole genome shotgun sequence of Virgisporangium aurantiacum NBRC 16421.</title>
        <authorList>
            <person name="Komaki H."/>
            <person name="Tamura T."/>
        </authorList>
    </citation>
    <scope>NUCLEOTIDE SEQUENCE</scope>
    <source>
        <strain evidence="2">NBRC 16421</strain>
    </source>
</reference>
<dbReference type="InterPro" id="IPR045713">
    <property type="entry name" value="DUF6069"/>
</dbReference>
<name>A0A8J3ZEF3_9ACTN</name>
<keyword evidence="1" id="KW-0812">Transmembrane</keyword>
<keyword evidence="1" id="KW-1133">Transmembrane helix</keyword>
<evidence type="ECO:0000313" key="3">
    <source>
        <dbReference type="Proteomes" id="UP000612585"/>
    </source>
</evidence>
<dbReference type="RefSeq" id="WP_204006261.1">
    <property type="nucleotide sequence ID" value="NZ_BOPG01000065.1"/>
</dbReference>
<dbReference type="EMBL" id="BOPG01000065">
    <property type="protein sequence ID" value="GIJ61387.1"/>
    <property type="molecule type" value="Genomic_DNA"/>
</dbReference>